<dbReference type="Proteomes" id="UP000469325">
    <property type="component" value="Unassembled WGS sequence"/>
</dbReference>
<keyword evidence="5 7" id="KW-0472">Membrane</keyword>
<evidence type="ECO:0000313" key="9">
    <source>
        <dbReference type="EMBL" id="MST72802.1"/>
    </source>
</evidence>
<evidence type="ECO:0000256" key="5">
    <source>
        <dbReference type="ARBA" id="ARBA00023136"/>
    </source>
</evidence>
<feature type="transmembrane region" description="Helical" evidence="7">
    <location>
        <begin position="648"/>
        <end position="667"/>
    </location>
</feature>
<dbReference type="PANTHER" id="PTHR33406:SF13">
    <property type="entry name" value="MEMBRANE PROTEIN YDFJ"/>
    <property type="match status" value="1"/>
</dbReference>
<feature type="domain" description="Membrane transport protein MMPL" evidence="8">
    <location>
        <begin position="70"/>
        <end position="353"/>
    </location>
</feature>
<feature type="transmembrane region" description="Helical" evidence="7">
    <location>
        <begin position="556"/>
        <end position="580"/>
    </location>
</feature>
<feature type="transmembrane region" description="Helical" evidence="7">
    <location>
        <begin position="258"/>
        <end position="280"/>
    </location>
</feature>
<dbReference type="Gene3D" id="1.20.1640.10">
    <property type="entry name" value="Multidrug efflux transporter AcrB transmembrane domain"/>
    <property type="match status" value="2"/>
</dbReference>
<dbReference type="InterPro" id="IPR004869">
    <property type="entry name" value="MMPL_dom"/>
</dbReference>
<dbReference type="GO" id="GO:0005886">
    <property type="term" value="C:plasma membrane"/>
    <property type="evidence" value="ECO:0007669"/>
    <property type="project" value="UniProtKB-SubCell"/>
</dbReference>
<sequence>MRVENNRCSKTNSSTETVSGERGAGLSMEGFFRGVLRHRKLVTAIFVVLTAISLACVPMVKIDANMSDYLPPSAKSSQDLTEMKRVYGNDITNARVYVTGISKTEAQKFDDSLKGLDDVVSVTWLGDEVNMDEPLEVQDQGTISDWYDGKGYLFQVVLASGTDQAQVDQIRSMAKSLSGAKTVAIDGSAVDDAANLATINTDMAKIMTIAVITVFVMVLLNTTSYLHPVVMLLTIGVAIILNMGTNIFRGTISSITQLVASVLQLAVSMDYSIVLLTNFGRFREKTDDQFEAMVMAMSKSLPVILSSAAVTFFGFLSLAAMQFLIGADMGIALAKGIVCSFLSITLLMPCILYGMRNAVAKTSHKPFFKSFHKMASFCHKGAIPAFVIALVLAVPCLIASGRVSFTYGSAANESPTSQVKMDGDIINKAFGESQTWAIMIPEGEWSEETELVDELKALPTTKQVLSYSTIAGSALPTQLGDKSDVSQLLSGGYSRIVLTSSIPDESKGAFDLVEKVRSICQKHYGDKYRLVGNAVSYYDIRSVTSSDSTTVKLASILAIGAVLLVMFKSISIPIILLMAIEVSIWINEAVPYFTGETINFVAFLVIDAVQLGAAVDYAIIFTEEYLARRRRMPKAEASIQSVEKTAQPIITSSSILILACLGIYFAVSSPMIQQVGMLIARGALISVIEIFFVLPLLFTGGDGFVRHTSYKLGFYQGKGEGGNVSEAPAEANGNEA</sequence>
<feature type="region of interest" description="Disordered" evidence="6">
    <location>
        <begin position="1"/>
        <end position="22"/>
    </location>
</feature>
<feature type="transmembrane region" description="Helical" evidence="7">
    <location>
        <begin position="203"/>
        <end position="222"/>
    </location>
</feature>
<comment type="subcellular location">
    <subcellularLocation>
        <location evidence="1">Cell membrane</location>
        <topology evidence="1">Multi-pass membrane protein</topology>
    </subcellularLocation>
</comment>
<evidence type="ECO:0000256" key="7">
    <source>
        <dbReference type="SAM" id="Phobius"/>
    </source>
</evidence>
<feature type="transmembrane region" description="Helical" evidence="7">
    <location>
        <begin position="679"/>
        <end position="698"/>
    </location>
</feature>
<evidence type="ECO:0000313" key="10">
    <source>
        <dbReference type="Proteomes" id="UP000469325"/>
    </source>
</evidence>
<evidence type="ECO:0000256" key="6">
    <source>
        <dbReference type="SAM" id="MobiDB-lite"/>
    </source>
</evidence>
<accession>A0A6N7XB71</accession>
<feature type="compositionally biased region" description="Polar residues" evidence="6">
    <location>
        <begin position="8"/>
        <end position="18"/>
    </location>
</feature>
<dbReference type="PANTHER" id="PTHR33406">
    <property type="entry name" value="MEMBRANE PROTEIN MJ1562-RELATED"/>
    <property type="match status" value="1"/>
</dbReference>
<keyword evidence="3 7" id="KW-0812">Transmembrane</keyword>
<dbReference type="SUPFAM" id="SSF82866">
    <property type="entry name" value="Multidrug efflux transporter AcrB transmembrane domain"/>
    <property type="match status" value="2"/>
</dbReference>
<protein>
    <submittedName>
        <fullName evidence="9">MMPL family transporter</fullName>
    </submittedName>
</protein>
<dbReference type="EMBL" id="VUNC01000005">
    <property type="protein sequence ID" value="MST72802.1"/>
    <property type="molecule type" value="Genomic_DNA"/>
</dbReference>
<keyword evidence="10" id="KW-1185">Reference proteome</keyword>
<dbReference type="AlphaFoldDB" id="A0A6N7XB71"/>
<keyword evidence="4 7" id="KW-1133">Transmembrane helix</keyword>
<feature type="transmembrane region" description="Helical" evidence="7">
    <location>
        <begin position="41"/>
        <end position="60"/>
    </location>
</feature>
<keyword evidence="2" id="KW-1003">Cell membrane</keyword>
<comment type="caution">
    <text evidence="9">The sequence shown here is derived from an EMBL/GenBank/DDBJ whole genome shotgun (WGS) entry which is preliminary data.</text>
</comment>
<feature type="transmembrane region" description="Helical" evidence="7">
    <location>
        <begin position="331"/>
        <end position="355"/>
    </location>
</feature>
<evidence type="ECO:0000256" key="2">
    <source>
        <dbReference type="ARBA" id="ARBA00022475"/>
    </source>
</evidence>
<gene>
    <name evidence="9" type="ORF">FYJ68_06750</name>
</gene>
<proteinExistence type="predicted"/>
<organism evidence="9 10">
    <name type="scientific">Olsenella porci</name>
    <dbReference type="NCBI Taxonomy" id="2652279"/>
    <lineage>
        <taxon>Bacteria</taxon>
        <taxon>Bacillati</taxon>
        <taxon>Actinomycetota</taxon>
        <taxon>Coriobacteriia</taxon>
        <taxon>Coriobacteriales</taxon>
        <taxon>Atopobiaceae</taxon>
        <taxon>Olsenella</taxon>
    </lineage>
</organism>
<evidence type="ECO:0000256" key="3">
    <source>
        <dbReference type="ARBA" id="ARBA00022692"/>
    </source>
</evidence>
<feature type="transmembrane region" description="Helical" evidence="7">
    <location>
        <begin position="301"/>
        <end position="325"/>
    </location>
</feature>
<feature type="transmembrane region" description="Helical" evidence="7">
    <location>
        <begin position="600"/>
        <end position="627"/>
    </location>
</feature>
<evidence type="ECO:0000256" key="1">
    <source>
        <dbReference type="ARBA" id="ARBA00004651"/>
    </source>
</evidence>
<dbReference type="InterPro" id="IPR050545">
    <property type="entry name" value="Mycobact_MmpL"/>
</dbReference>
<evidence type="ECO:0000259" key="8">
    <source>
        <dbReference type="Pfam" id="PF03176"/>
    </source>
</evidence>
<feature type="transmembrane region" description="Helical" evidence="7">
    <location>
        <begin position="229"/>
        <end position="252"/>
    </location>
</feature>
<evidence type="ECO:0000256" key="4">
    <source>
        <dbReference type="ARBA" id="ARBA00022989"/>
    </source>
</evidence>
<feature type="domain" description="Membrane transport protein MMPL" evidence="8">
    <location>
        <begin position="511"/>
        <end position="698"/>
    </location>
</feature>
<name>A0A6N7XB71_9ACTN</name>
<reference evidence="9 10" key="1">
    <citation type="submission" date="2019-08" db="EMBL/GenBank/DDBJ databases">
        <title>In-depth cultivation of the pig gut microbiome towards novel bacterial diversity and tailored functional studies.</title>
        <authorList>
            <person name="Wylensek D."/>
            <person name="Hitch T.C.A."/>
            <person name="Clavel T."/>
        </authorList>
    </citation>
    <scope>NUCLEOTIDE SEQUENCE [LARGE SCALE GENOMIC DNA]</scope>
    <source>
        <strain evidence="9 10">CA-Schmier-601-WT-1</strain>
    </source>
</reference>
<dbReference type="Pfam" id="PF03176">
    <property type="entry name" value="MMPL"/>
    <property type="match status" value="2"/>
</dbReference>